<evidence type="ECO:0000256" key="13">
    <source>
        <dbReference type="SAM" id="MobiDB-lite"/>
    </source>
</evidence>
<protein>
    <recommendedName>
        <fullName evidence="2 9">Histone deacetylase</fullName>
        <ecNumber evidence="2 9">3.5.1.98</ecNumber>
    </recommendedName>
</protein>
<dbReference type="SUPFAM" id="SSF52768">
    <property type="entry name" value="Arginase/deacetylase"/>
    <property type="match status" value="1"/>
</dbReference>
<feature type="region of interest" description="Disordered" evidence="13">
    <location>
        <begin position="1"/>
        <end position="23"/>
    </location>
</feature>
<evidence type="ECO:0000256" key="7">
    <source>
        <dbReference type="ARBA" id="ARBA00023242"/>
    </source>
</evidence>
<feature type="binding site" evidence="12">
    <location>
        <position position="219"/>
    </location>
    <ligand>
        <name>a divalent metal cation</name>
        <dbReference type="ChEBI" id="CHEBI:60240"/>
    </ligand>
</feature>
<evidence type="ECO:0000256" key="4">
    <source>
        <dbReference type="ARBA" id="ARBA00022853"/>
    </source>
</evidence>
<feature type="domain" description="Histone deacetylase" evidence="14">
    <location>
        <begin position="68"/>
        <end position="360"/>
    </location>
</feature>
<comment type="catalytic activity">
    <reaction evidence="9">
        <text>N(6)-acetyl-L-lysyl-[histone] + H2O = L-lysyl-[histone] + acetate</text>
        <dbReference type="Rhea" id="RHEA:58196"/>
        <dbReference type="Rhea" id="RHEA-COMP:9845"/>
        <dbReference type="Rhea" id="RHEA-COMP:11338"/>
        <dbReference type="ChEBI" id="CHEBI:15377"/>
        <dbReference type="ChEBI" id="CHEBI:29969"/>
        <dbReference type="ChEBI" id="CHEBI:30089"/>
        <dbReference type="ChEBI" id="CHEBI:61930"/>
        <dbReference type="EC" id="3.5.1.98"/>
    </reaction>
</comment>
<dbReference type="EC" id="3.5.1.98" evidence="2 9"/>
<proteinExistence type="inferred from homology"/>
<feature type="binding site" evidence="12">
    <location>
        <position position="306"/>
    </location>
    <ligand>
        <name>a divalent metal cation</name>
        <dbReference type="ChEBI" id="CHEBI:60240"/>
    </ligand>
</feature>
<evidence type="ECO:0000256" key="5">
    <source>
        <dbReference type="ARBA" id="ARBA00023015"/>
    </source>
</evidence>
<comment type="subcellular location">
    <subcellularLocation>
        <location evidence="1 9">Nucleus</location>
    </subcellularLocation>
</comment>
<dbReference type="Gene3D" id="3.40.800.20">
    <property type="entry name" value="Histone deacetylase domain"/>
    <property type="match status" value="1"/>
</dbReference>
<keyword evidence="3 9" id="KW-0378">Hydrolase</keyword>
<dbReference type="OrthoDB" id="1918432at2759"/>
<dbReference type="PRINTS" id="PR01271">
    <property type="entry name" value="HISDACETLASE"/>
</dbReference>
<keyword evidence="5 9" id="KW-0805">Transcription regulation</keyword>
<comment type="similarity">
    <text evidence="8 9">Belongs to the histone deacetylase family. HD Type 1 subfamily.</text>
</comment>
<feature type="compositionally biased region" description="Acidic residues" evidence="13">
    <location>
        <begin position="466"/>
        <end position="484"/>
    </location>
</feature>
<dbReference type="EMBL" id="CAJVPL010000643">
    <property type="protein sequence ID" value="CAG8517482.1"/>
    <property type="molecule type" value="Genomic_DNA"/>
</dbReference>
<keyword evidence="4 9" id="KW-0156">Chromatin regulator</keyword>
<evidence type="ECO:0000256" key="6">
    <source>
        <dbReference type="ARBA" id="ARBA00023163"/>
    </source>
</evidence>
<evidence type="ECO:0000256" key="10">
    <source>
        <dbReference type="PIRSR" id="PIRSR037913-1"/>
    </source>
</evidence>
<accession>A0A9N9A4N7</accession>
<evidence type="ECO:0000313" key="15">
    <source>
        <dbReference type="EMBL" id="CAG8517482.1"/>
    </source>
</evidence>
<gene>
    <name evidence="15" type="ORF">AGERDE_LOCUS5061</name>
</gene>
<dbReference type="GO" id="GO:0040029">
    <property type="term" value="P:epigenetic regulation of gene expression"/>
    <property type="evidence" value="ECO:0007669"/>
    <property type="project" value="TreeGrafter"/>
</dbReference>
<evidence type="ECO:0000256" key="9">
    <source>
        <dbReference type="PIRNR" id="PIRNR037913"/>
    </source>
</evidence>
<evidence type="ECO:0000256" key="11">
    <source>
        <dbReference type="PIRSR" id="PIRSR037913-2"/>
    </source>
</evidence>
<dbReference type="AlphaFoldDB" id="A0A9N9A4N7"/>
<feature type="binding site" evidence="12">
    <location>
        <position position="217"/>
    </location>
    <ligand>
        <name>a divalent metal cation</name>
        <dbReference type="ChEBI" id="CHEBI:60240"/>
    </ligand>
</feature>
<dbReference type="Pfam" id="PF00850">
    <property type="entry name" value="Hist_deacetyl"/>
    <property type="match status" value="1"/>
</dbReference>
<evidence type="ECO:0000256" key="2">
    <source>
        <dbReference type="ARBA" id="ARBA00012111"/>
    </source>
</evidence>
<dbReference type="Proteomes" id="UP000789831">
    <property type="component" value="Unassembled WGS sequence"/>
</dbReference>
<feature type="active site" description="Proton acceptor" evidence="10">
    <location>
        <position position="182"/>
    </location>
</feature>
<dbReference type="PIRSF" id="PIRSF037913">
    <property type="entry name" value="His_deacetylse_1"/>
    <property type="match status" value="1"/>
</dbReference>
<dbReference type="PANTHER" id="PTHR10625:SF36">
    <property type="entry name" value="HISTONE DEACETYLASE 3"/>
    <property type="match status" value="1"/>
</dbReference>
<keyword evidence="6 9" id="KW-0804">Transcription</keyword>
<dbReference type="PANTHER" id="PTHR10625">
    <property type="entry name" value="HISTONE DEACETYLASE HDAC1-RELATED"/>
    <property type="match status" value="1"/>
</dbReference>
<dbReference type="InterPro" id="IPR023801">
    <property type="entry name" value="His_deacetylse_dom"/>
</dbReference>
<evidence type="ECO:0000256" key="12">
    <source>
        <dbReference type="PIRSR" id="PIRSR037913-3"/>
    </source>
</evidence>
<feature type="binding site" evidence="11">
    <location>
        <position position="190"/>
    </location>
    <ligand>
        <name>substrate</name>
    </ligand>
</feature>
<name>A0A9N9A4N7_9GLOM</name>
<dbReference type="GO" id="GO:0070210">
    <property type="term" value="C:Rpd3L-Expanded complex"/>
    <property type="evidence" value="ECO:0007669"/>
    <property type="project" value="TreeGrafter"/>
</dbReference>
<reference evidence="15" key="1">
    <citation type="submission" date="2021-06" db="EMBL/GenBank/DDBJ databases">
        <authorList>
            <person name="Kallberg Y."/>
            <person name="Tangrot J."/>
            <person name="Rosling A."/>
        </authorList>
    </citation>
    <scope>NUCLEOTIDE SEQUENCE</scope>
    <source>
        <strain evidence="15">MT106</strain>
    </source>
</reference>
<keyword evidence="12" id="KW-0479">Metal-binding</keyword>
<dbReference type="GO" id="GO:0046872">
    <property type="term" value="F:metal ion binding"/>
    <property type="evidence" value="ECO:0007669"/>
    <property type="project" value="UniProtKB-KW"/>
</dbReference>
<feature type="binding site" evidence="11">
    <location>
        <position position="345"/>
    </location>
    <ligand>
        <name>substrate</name>
    </ligand>
</feature>
<evidence type="ECO:0000259" key="14">
    <source>
        <dbReference type="Pfam" id="PF00850"/>
    </source>
</evidence>
<dbReference type="InterPro" id="IPR000286">
    <property type="entry name" value="HDACs"/>
</dbReference>
<dbReference type="PRINTS" id="PR01270">
    <property type="entry name" value="HDASUPER"/>
</dbReference>
<dbReference type="GO" id="GO:0034967">
    <property type="term" value="C:Set3 complex"/>
    <property type="evidence" value="ECO:0007669"/>
    <property type="project" value="UniProtKB-ARBA"/>
</dbReference>
<dbReference type="InterPro" id="IPR023696">
    <property type="entry name" value="Ureohydrolase_dom_sf"/>
</dbReference>
<keyword evidence="7 9" id="KW-0539">Nucleus</keyword>
<evidence type="ECO:0000313" key="16">
    <source>
        <dbReference type="Proteomes" id="UP000789831"/>
    </source>
</evidence>
<keyword evidence="16" id="KW-1185">Reference proteome</keyword>
<dbReference type="FunFam" id="3.40.800.20:FF:000007">
    <property type="entry name" value="Histone deacetylase"/>
    <property type="match status" value="1"/>
</dbReference>
<dbReference type="GO" id="GO:0141221">
    <property type="term" value="F:histone deacetylase activity, hydrolytic mechanism"/>
    <property type="evidence" value="ECO:0007669"/>
    <property type="project" value="UniProtKB-EC"/>
</dbReference>
<comment type="caution">
    <text evidence="15">The sequence shown here is derived from an EMBL/GenBank/DDBJ whole genome shotgun (WGS) entry which is preliminary data.</text>
</comment>
<feature type="region of interest" description="Disordered" evidence="13">
    <location>
        <begin position="442"/>
        <end position="484"/>
    </location>
</feature>
<dbReference type="InterPro" id="IPR003084">
    <property type="entry name" value="HDAC_I/II"/>
</dbReference>
<evidence type="ECO:0000256" key="3">
    <source>
        <dbReference type="ARBA" id="ARBA00022801"/>
    </source>
</evidence>
<organism evidence="15 16">
    <name type="scientific">Ambispora gerdemannii</name>
    <dbReference type="NCBI Taxonomy" id="144530"/>
    <lineage>
        <taxon>Eukaryota</taxon>
        <taxon>Fungi</taxon>
        <taxon>Fungi incertae sedis</taxon>
        <taxon>Mucoromycota</taxon>
        <taxon>Glomeromycotina</taxon>
        <taxon>Glomeromycetes</taxon>
        <taxon>Archaeosporales</taxon>
        <taxon>Ambisporaceae</taxon>
        <taxon>Ambispora</taxon>
    </lineage>
</organism>
<evidence type="ECO:0000256" key="1">
    <source>
        <dbReference type="ARBA" id="ARBA00004123"/>
    </source>
</evidence>
<dbReference type="InterPro" id="IPR037138">
    <property type="entry name" value="His_deacetylse_dom_sf"/>
</dbReference>
<sequence>MNSSTFTTDTRSRSSRAQLASTHIRPHSKTRVAYFHNKDVGSFHYGVGTGVGAVCKGASVYDTKKTGHPMKPHRLTLTNDLVINYGLHELMDVYCPRMATEAELLEFHESDYVNFLKKITPQNRDTEFADVLGNFNFGDDCPVFDGLWDFCRIYTGASLAAAQKLCMKDMEICVNWSGGLHHAKSYEASGFCYVNDIVLAIRQLLKYYVRVLYIDIDIHHGDGVQEAFYCTDRVMTVSFHKYEPGFFPGTGDTTEIGSELGKYYSINVPLKNGIDDDSYVNLFRTIMTEVKDRYQPSVIVLQCGADSLGLDRLGAFNLSIKAHGDCVKIIKSWQIPLLVLGGGGYTIHNVARCWAYETSVLLDANLPNEIPGESKYLDFFEPDYKLHPHLVGRVDNQNTKTDLKRLTEVIFEQLRHLDGAPVIQMQELPDGIAEYLQEADEELADTREDQRANKRMKRSKAHDNEFFDGDSDQEQDEENTMDLD</sequence>
<evidence type="ECO:0000256" key="8">
    <source>
        <dbReference type="ARBA" id="ARBA00061569"/>
    </source>
</evidence>
<feature type="binding site" evidence="11">
    <location>
        <position position="140"/>
    </location>
    <ligand>
        <name>substrate</name>
    </ligand>
</feature>